<reference evidence="2" key="1">
    <citation type="submission" date="2022-10" db="EMBL/GenBank/DDBJ databases">
        <title>The WGS of Solirubrobacter phytolaccae KCTC 29190.</title>
        <authorList>
            <person name="Jiang Z."/>
        </authorList>
    </citation>
    <scope>NUCLEOTIDE SEQUENCE</scope>
    <source>
        <strain evidence="2">KCTC 29190</strain>
    </source>
</reference>
<gene>
    <name evidence="2" type="ORF">OJ997_33605</name>
</gene>
<dbReference type="PANTHER" id="PTHR46388:SF2">
    <property type="entry name" value="NHL REPEAT-CONTAINING PROTEIN 2"/>
    <property type="match status" value="1"/>
</dbReference>
<dbReference type="GO" id="GO:0016209">
    <property type="term" value="F:antioxidant activity"/>
    <property type="evidence" value="ECO:0007669"/>
    <property type="project" value="InterPro"/>
</dbReference>
<dbReference type="EMBL" id="JAPDDP010000106">
    <property type="protein sequence ID" value="MDA0185290.1"/>
    <property type="molecule type" value="Genomic_DNA"/>
</dbReference>
<dbReference type="Gene3D" id="3.40.30.10">
    <property type="entry name" value="Glutaredoxin"/>
    <property type="match status" value="1"/>
</dbReference>
<sequence>MRASDASIAAPAFPRKLPWCNVATLRMDQQKGKVVLIEFFDFCRVNNLRTLPYLKAWHERYAEQGLRIIGVHTGGFPPARDEDKVREAVNRLEIPWPVVIDTNLEIWDLYGNQGWPARYLWTPDQTLFSMHYGEGAYAETEREIQELLGLAQDPVAPVRPEDAEDALIAPQTEDQPGAYSGPYEAGGVWAVVDGMGSIRVNGVEHTVLEPGAIEVLHHERHTVGELAFEVSEGVVVHATCFTPGLAA</sequence>
<proteinExistence type="predicted"/>
<evidence type="ECO:0000259" key="1">
    <source>
        <dbReference type="PROSITE" id="PS51352"/>
    </source>
</evidence>
<evidence type="ECO:0000313" key="2">
    <source>
        <dbReference type="EMBL" id="MDA0185290.1"/>
    </source>
</evidence>
<dbReference type="GO" id="GO:0016491">
    <property type="term" value="F:oxidoreductase activity"/>
    <property type="evidence" value="ECO:0007669"/>
    <property type="project" value="InterPro"/>
</dbReference>
<protein>
    <submittedName>
        <fullName evidence="2">Redoxin domain-containing protein</fullName>
    </submittedName>
</protein>
<dbReference type="SUPFAM" id="SSF52833">
    <property type="entry name" value="Thioredoxin-like"/>
    <property type="match status" value="1"/>
</dbReference>
<dbReference type="InterPro" id="IPR036249">
    <property type="entry name" value="Thioredoxin-like_sf"/>
</dbReference>
<feature type="domain" description="Thioredoxin" evidence="1">
    <location>
        <begin position="1"/>
        <end position="149"/>
    </location>
</feature>
<comment type="caution">
    <text evidence="2">The sequence shown here is derived from an EMBL/GenBank/DDBJ whole genome shotgun (WGS) entry which is preliminary data.</text>
</comment>
<dbReference type="Pfam" id="PF00578">
    <property type="entry name" value="AhpC-TSA"/>
    <property type="match status" value="1"/>
</dbReference>
<name>A0A9X3NEK8_9ACTN</name>
<dbReference type="AlphaFoldDB" id="A0A9X3NEK8"/>
<dbReference type="RefSeq" id="WP_270029785.1">
    <property type="nucleotide sequence ID" value="NZ_JAPDDP010000106.1"/>
</dbReference>
<keyword evidence="3" id="KW-1185">Reference proteome</keyword>
<dbReference type="InterPro" id="IPR000866">
    <property type="entry name" value="AhpC/TSA"/>
</dbReference>
<dbReference type="Proteomes" id="UP001147653">
    <property type="component" value="Unassembled WGS sequence"/>
</dbReference>
<dbReference type="InterPro" id="IPR013766">
    <property type="entry name" value="Thioredoxin_domain"/>
</dbReference>
<dbReference type="PROSITE" id="PS51352">
    <property type="entry name" value="THIOREDOXIN_2"/>
    <property type="match status" value="1"/>
</dbReference>
<dbReference type="PANTHER" id="PTHR46388">
    <property type="entry name" value="NHL REPEAT-CONTAINING PROTEIN 2"/>
    <property type="match status" value="1"/>
</dbReference>
<accession>A0A9X3NEK8</accession>
<organism evidence="2 3">
    <name type="scientific">Solirubrobacter phytolaccae</name>
    <dbReference type="NCBI Taxonomy" id="1404360"/>
    <lineage>
        <taxon>Bacteria</taxon>
        <taxon>Bacillati</taxon>
        <taxon>Actinomycetota</taxon>
        <taxon>Thermoleophilia</taxon>
        <taxon>Solirubrobacterales</taxon>
        <taxon>Solirubrobacteraceae</taxon>
        <taxon>Solirubrobacter</taxon>
    </lineage>
</organism>
<evidence type="ECO:0000313" key="3">
    <source>
        <dbReference type="Proteomes" id="UP001147653"/>
    </source>
</evidence>